<sequence length="182" mass="18432">MMHSIGLIETSSIAKGIEVGDAMAKTANVTILAAKTICPGKYIVMIGGEVAAVDAAVARGEAVGGATLVDKFVIANIHSSILPAISGVTSVDHMSALGILETYSVAAMVDSADAAVKAADVSCLRLHLAFGIGGKCYGLFTGDVAAVEAAVKVGAELAGSKGMLVQYVVIPRPHAEMVNHLL</sequence>
<dbReference type="InterPro" id="IPR044872">
    <property type="entry name" value="CcmK/CsoS1_BMC"/>
</dbReference>
<dbReference type="EMBL" id="QYUO01000003">
    <property type="protein sequence ID" value="RJF92054.1"/>
    <property type="molecule type" value="Genomic_DNA"/>
</dbReference>
<dbReference type="OrthoDB" id="9791973at2"/>
<dbReference type="AlphaFoldDB" id="A0A3A3FHR5"/>
<reference evidence="6" key="1">
    <citation type="submission" date="2018-09" db="EMBL/GenBank/DDBJ databases">
        <authorList>
            <person name="Zhu H."/>
        </authorList>
    </citation>
    <scope>NUCLEOTIDE SEQUENCE [LARGE SCALE GENOMIC DNA]</scope>
    <source>
        <strain evidence="6">K1R23-30</strain>
    </source>
</reference>
<accession>A0A3A3FHR5</accession>
<dbReference type="PROSITE" id="PS51930">
    <property type="entry name" value="BMC_2"/>
    <property type="match status" value="2"/>
</dbReference>
<comment type="similarity">
    <text evidence="3">Belongs to the bacterial microcompartments protein family.</text>
</comment>
<evidence type="ECO:0000256" key="2">
    <source>
        <dbReference type="ARBA" id="ARBA00024446"/>
    </source>
</evidence>
<evidence type="ECO:0000256" key="3">
    <source>
        <dbReference type="PROSITE-ProRule" id="PRU01278"/>
    </source>
</evidence>
<comment type="subcellular location">
    <subcellularLocation>
        <location evidence="1">Bacterial microcompartment</location>
    </subcellularLocation>
</comment>
<dbReference type="InterPro" id="IPR037233">
    <property type="entry name" value="CcmK-like_sf"/>
</dbReference>
<keyword evidence="6" id="KW-1185">Reference proteome</keyword>
<evidence type="ECO:0000259" key="4">
    <source>
        <dbReference type="PROSITE" id="PS51930"/>
    </source>
</evidence>
<dbReference type="Pfam" id="PF00936">
    <property type="entry name" value="BMC"/>
    <property type="match status" value="2"/>
</dbReference>
<proteinExistence type="inferred from homology"/>
<organism evidence="5 6">
    <name type="scientific">Noviherbaspirillum saxi</name>
    <dbReference type="NCBI Taxonomy" id="2320863"/>
    <lineage>
        <taxon>Bacteria</taxon>
        <taxon>Pseudomonadati</taxon>
        <taxon>Pseudomonadota</taxon>
        <taxon>Betaproteobacteria</taxon>
        <taxon>Burkholderiales</taxon>
        <taxon>Oxalobacteraceae</taxon>
        <taxon>Noviherbaspirillum</taxon>
    </lineage>
</organism>
<dbReference type="InterPro" id="IPR000249">
    <property type="entry name" value="BMC_dom"/>
</dbReference>
<name>A0A3A3FHR5_9BURK</name>
<dbReference type="Proteomes" id="UP000265955">
    <property type="component" value="Unassembled WGS sequence"/>
</dbReference>
<feature type="domain" description="BMC" evidence="4">
    <location>
        <begin position="4"/>
        <end position="86"/>
    </location>
</feature>
<evidence type="ECO:0000313" key="6">
    <source>
        <dbReference type="Proteomes" id="UP000265955"/>
    </source>
</evidence>
<dbReference type="PIRSF" id="PIRSF034834">
    <property type="entry name" value="PduT"/>
    <property type="match status" value="1"/>
</dbReference>
<dbReference type="CDD" id="cd07053">
    <property type="entry name" value="BMC_PduT_repeat1"/>
    <property type="match status" value="1"/>
</dbReference>
<keyword evidence="2" id="KW-1283">Bacterial microcompartment</keyword>
<feature type="domain" description="BMC" evidence="4">
    <location>
        <begin position="96"/>
        <end position="182"/>
    </location>
</feature>
<dbReference type="Gene3D" id="3.30.70.1710">
    <property type="match status" value="2"/>
</dbReference>
<dbReference type="PANTHER" id="PTHR33941:SF10">
    <property type="entry name" value="BACTERIAL MICROCOMPARTMENT SHELL PROTEIN EUTM"/>
    <property type="match status" value="1"/>
</dbReference>
<comment type="caution">
    <text evidence="5">The sequence shown here is derived from an EMBL/GenBank/DDBJ whole genome shotgun (WGS) entry which is preliminary data.</text>
</comment>
<dbReference type="SMART" id="SM00877">
    <property type="entry name" value="BMC"/>
    <property type="match status" value="2"/>
</dbReference>
<gene>
    <name evidence="5" type="ORF">D3871_25705</name>
</gene>
<dbReference type="InterPro" id="IPR050575">
    <property type="entry name" value="BMC_shell"/>
</dbReference>
<dbReference type="GO" id="GO:0031469">
    <property type="term" value="C:bacterial microcompartment"/>
    <property type="evidence" value="ECO:0007669"/>
    <property type="project" value="UniProtKB-SubCell"/>
</dbReference>
<dbReference type="SUPFAM" id="SSF143414">
    <property type="entry name" value="CcmK-like"/>
    <property type="match status" value="2"/>
</dbReference>
<evidence type="ECO:0000313" key="5">
    <source>
        <dbReference type="EMBL" id="RJF92054.1"/>
    </source>
</evidence>
<protein>
    <submittedName>
        <fullName evidence="5">BMC domain-containing protein</fullName>
    </submittedName>
</protein>
<evidence type="ECO:0000256" key="1">
    <source>
        <dbReference type="ARBA" id="ARBA00024322"/>
    </source>
</evidence>
<dbReference type="PANTHER" id="PTHR33941">
    <property type="entry name" value="PROPANEDIOL UTILIZATION PROTEIN PDUA"/>
    <property type="match status" value="1"/>
</dbReference>
<dbReference type="InterPro" id="IPR011238">
    <property type="entry name" value="Micro_shell_prot_PduT"/>
</dbReference>